<gene>
    <name evidence="5" type="ORF">O4220_02330</name>
</gene>
<evidence type="ECO:0000313" key="6">
    <source>
        <dbReference type="Proteomes" id="UP001081071"/>
    </source>
</evidence>
<dbReference type="EMBL" id="JAPWIJ010000001">
    <property type="protein sequence ID" value="MCZ4517334.1"/>
    <property type="molecule type" value="Genomic_DNA"/>
</dbReference>
<dbReference type="InterPro" id="IPR051011">
    <property type="entry name" value="Metal_resp_trans_reg"/>
</dbReference>
<dbReference type="SUPFAM" id="SSF46785">
    <property type="entry name" value="Winged helix' DNA-binding domain"/>
    <property type="match status" value="1"/>
</dbReference>
<keyword evidence="1" id="KW-0805">Transcription regulation</keyword>
<dbReference type="SMART" id="SM00418">
    <property type="entry name" value="HTH_ARSR"/>
    <property type="match status" value="1"/>
</dbReference>
<dbReference type="NCBIfam" id="NF033788">
    <property type="entry name" value="HTH_metalloreg"/>
    <property type="match status" value="1"/>
</dbReference>
<evidence type="ECO:0000256" key="3">
    <source>
        <dbReference type="ARBA" id="ARBA00023163"/>
    </source>
</evidence>
<dbReference type="PROSITE" id="PS50987">
    <property type="entry name" value="HTH_ARSR_2"/>
    <property type="match status" value="1"/>
</dbReference>
<dbReference type="RefSeq" id="WP_269601946.1">
    <property type="nucleotide sequence ID" value="NZ_JAPWIJ010000001.1"/>
</dbReference>
<organism evidence="5 6">
    <name type="scientific">Rhodococcus ruber</name>
    <dbReference type="NCBI Taxonomy" id="1830"/>
    <lineage>
        <taxon>Bacteria</taxon>
        <taxon>Bacillati</taxon>
        <taxon>Actinomycetota</taxon>
        <taxon>Actinomycetes</taxon>
        <taxon>Mycobacteriales</taxon>
        <taxon>Nocardiaceae</taxon>
        <taxon>Rhodococcus</taxon>
    </lineage>
</organism>
<comment type="caution">
    <text evidence="5">The sequence shown here is derived from an EMBL/GenBank/DDBJ whole genome shotgun (WGS) entry which is preliminary data.</text>
</comment>
<evidence type="ECO:0000313" key="5">
    <source>
        <dbReference type="EMBL" id="MCZ4517334.1"/>
    </source>
</evidence>
<dbReference type="PANTHER" id="PTHR43132">
    <property type="entry name" value="ARSENICAL RESISTANCE OPERON REPRESSOR ARSR-RELATED"/>
    <property type="match status" value="1"/>
</dbReference>
<dbReference type="CDD" id="cd00090">
    <property type="entry name" value="HTH_ARSR"/>
    <property type="match status" value="1"/>
</dbReference>
<dbReference type="Proteomes" id="UP001081071">
    <property type="component" value="Unassembled WGS sequence"/>
</dbReference>
<keyword evidence="6" id="KW-1185">Reference proteome</keyword>
<dbReference type="Pfam" id="PF12840">
    <property type="entry name" value="HTH_20"/>
    <property type="match status" value="1"/>
</dbReference>
<dbReference type="InterPro" id="IPR001845">
    <property type="entry name" value="HTH_ArsR_DNA-bd_dom"/>
</dbReference>
<dbReference type="InterPro" id="IPR011991">
    <property type="entry name" value="ArsR-like_HTH"/>
</dbReference>
<proteinExistence type="predicted"/>
<dbReference type="InterPro" id="IPR036390">
    <property type="entry name" value="WH_DNA-bd_sf"/>
</dbReference>
<feature type="domain" description="HTH arsR-type" evidence="4">
    <location>
        <begin position="233"/>
        <end position="333"/>
    </location>
</feature>
<name>A0ABT4M8P1_9NOCA</name>
<keyword evidence="3" id="KW-0804">Transcription</keyword>
<protein>
    <submittedName>
        <fullName evidence="5">Helix-turn-helix domain-containing protein</fullName>
    </submittedName>
</protein>
<keyword evidence="2" id="KW-0238">DNA-binding</keyword>
<dbReference type="InterPro" id="IPR036388">
    <property type="entry name" value="WH-like_DNA-bd_sf"/>
</dbReference>
<dbReference type="PANTHER" id="PTHR43132:SF8">
    <property type="entry name" value="HTH-TYPE TRANSCRIPTIONAL REGULATOR KMTR"/>
    <property type="match status" value="1"/>
</dbReference>
<dbReference type="Gene3D" id="1.10.10.10">
    <property type="entry name" value="Winged helix-like DNA-binding domain superfamily/Winged helix DNA-binding domain"/>
    <property type="match status" value="1"/>
</dbReference>
<evidence type="ECO:0000259" key="4">
    <source>
        <dbReference type="PROSITE" id="PS50987"/>
    </source>
</evidence>
<reference evidence="5" key="1">
    <citation type="submission" date="2022-12" db="EMBL/GenBank/DDBJ databases">
        <authorList>
            <person name="Krivoruchko A.V."/>
            <person name="Elkin A."/>
        </authorList>
    </citation>
    <scope>NUCLEOTIDE SEQUENCE</scope>
    <source>
        <strain evidence="5">IEGM 1391</strain>
    </source>
</reference>
<evidence type="ECO:0000256" key="2">
    <source>
        <dbReference type="ARBA" id="ARBA00023125"/>
    </source>
</evidence>
<sequence>MITYRLGVDDLARVRLAYSAMTETALSLWALVLGPQGRMHLTAWHRHAREVAHEYNSDLIRALVSPSRARIPDFITPLPARGSRSVEEECELIARSEPIEVARDLARLFEGSPPPPALAGVADDPQGAAHIIADALYDYYRAAIAPHWSAIGRVLESDVTFRGREFAQRGAAGLFDNLGDAIEWQDDGQLAVHLTTSTSADGSPDERGLVLTPSIFTKNVSAIWNPTSPGHSWLSYPARGTGTLFAEYTPPHSHHALAALVGGVKADLLLALSEPASTSELAQRFSVTPSAVSQHLRVLRDNGLVESSRHGKSVLYRLSHFGRQMAALRGMGR</sequence>
<evidence type="ECO:0000256" key="1">
    <source>
        <dbReference type="ARBA" id="ARBA00023015"/>
    </source>
</evidence>
<accession>A0ABT4M8P1</accession>